<accession>A0A327W2C8</accession>
<dbReference type="Proteomes" id="UP000249819">
    <property type="component" value="Unassembled WGS sequence"/>
</dbReference>
<reference evidence="1 2" key="1">
    <citation type="submission" date="2018-06" db="EMBL/GenBank/DDBJ databases">
        <title>Genomic Encyclopedia of Archaeal and Bacterial Type Strains, Phase II (KMG-II): from individual species to whole genera.</title>
        <authorList>
            <person name="Goeker M."/>
        </authorList>
    </citation>
    <scope>NUCLEOTIDE SEQUENCE [LARGE SCALE GENOMIC DNA]</scope>
    <source>
        <strain evidence="1 2">DSM 29821</strain>
    </source>
</reference>
<comment type="caution">
    <text evidence="1">The sequence shown here is derived from an EMBL/GenBank/DDBJ whole genome shotgun (WGS) entry which is preliminary data.</text>
</comment>
<protein>
    <submittedName>
        <fullName evidence="1">Uncharacterized protein</fullName>
    </submittedName>
</protein>
<evidence type="ECO:0000313" key="1">
    <source>
        <dbReference type="EMBL" id="RAJ79088.1"/>
    </source>
</evidence>
<keyword evidence="2" id="KW-1185">Reference proteome</keyword>
<sequence>MMKWVLKKSNGTDNPHAVELRMKPEFDPLVTAIYTIDYELFPEFMTVVSQSENWGFSYAYFRFYDCMDLAERDVVERFEGRRMKPAEVFVYQEYVGTVLVGQIHFNQLILEYGHALLLYKSQRDLVSAAWVNEMKKALSILTAHILGPSNGH</sequence>
<gene>
    <name evidence="1" type="ORF">CLV59_106148</name>
</gene>
<name>A0A327W2C8_9BACT</name>
<proteinExistence type="predicted"/>
<evidence type="ECO:0000313" key="2">
    <source>
        <dbReference type="Proteomes" id="UP000249819"/>
    </source>
</evidence>
<organism evidence="1 2">
    <name type="scientific">Chitinophaga dinghuensis</name>
    <dbReference type="NCBI Taxonomy" id="1539050"/>
    <lineage>
        <taxon>Bacteria</taxon>
        <taxon>Pseudomonadati</taxon>
        <taxon>Bacteroidota</taxon>
        <taxon>Chitinophagia</taxon>
        <taxon>Chitinophagales</taxon>
        <taxon>Chitinophagaceae</taxon>
        <taxon>Chitinophaga</taxon>
    </lineage>
</organism>
<dbReference type="RefSeq" id="WP_111593559.1">
    <property type="nucleotide sequence ID" value="NZ_QLMA01000006.1"/>
</dbReference>
<dbReference type="EMBL" id="QLMA01000006">
    <property type="protein sequence ID" value="RAJ79088.1"/>
    <property type="molecule type" value="Genomic_DNA"/>
</dbReference>
<dbReference type="AlphaFoldDB" id="A0A327W2C8"/>